<protein>
    <submittedName>
        <fullName evidence="1">Ent-kaurene oxidase</fullName>
    </submittedName>
</protein>
<comment type="caution">
    <text evidence="1">The sequence shown here is derived from an EMBL/GenBank/DDBJ whole genome shotgun (WGS) entry which is preliminary data.</text>
</comment>
<accession>A0ACC0DLQ9</accession>
<evidence type="ECO:0000313" key="2">
    <source>
        <dbReference type="Proteomes" id="UP001497680"/>
    </source>
</evidence>
<sequence>MPSMVEDAGPRTNFTIEPDVLPNQVLAGSRLSYYIAISLVLFCIWFFQPSKQKCGVSAPFYKASRLKWMFSADTLVKDSYSKFRDRVYQIKTTEGVRTIIPASLVGELKGLPEDTLSARTAVREAMLSEYTSLCAGAHTDTLSLLLKSKMTGQLARMTPQLKEELEHILATEFPDCEEWAPFKVQPFMIRTVARLSGRVFVGPTLNRVEEWMDVSINFAITAFIAVIKLQFFPPWMRPAAQYLVSELGTIQKDLAKAEAMLTPIINERLRDSETPGYEKPDDYVQWLSDALPEDQKKDYYIQAKLQLLLSAASIHTTGNLTTDCIYDLAVHQDMQEILREEAREVFSDDEAWARKDSMGRLKKLDSFIKESQRLSGNVTSFIRKVMKPIDLSDGTHLPAGTDLLAPMAGIAVDERYYSDPNVFDGLRFYKQCQHQQKQREQQQQSASASSSGDEASVSNGRHHFTSIGNTNMNFGLGKHACPGRFFAGCEIKLVLALLLLRYDIRLKDGETRPAPNMFMMTKSPSMTAEIMFRRRTD</sequence>
<reference evidence="1 2" key="1">
    <citation type="journal article" date="2022" name="New Phytol.">
        <title>Ecological generalism drives hyperdiversity of secondary metabolite gene clusters in xylarialean endophytes.</title>
        <authorList>
            <person name="Franco M.E.E."/>
            <person name="Wisecaver J.H."/>
            <person name="Arnold A.E."/>
            <person name="Ju Y.M."/>
            <person name="Slot J.C."/>
            <person name="Ahrendt S."/>
            <person name="Moore L.P."/>
            <person name="Eastman K.E."/>
            <person name="Scott K."/>
            <person name="Konkel Z."/>
            <person name="Mondo S.J."/>
            <person name="Kuo A."/>
            <person name="Hayes R.D."/>
            <person name="Haridas S."/>
            <person name="Andreopoulos B."/>
            <person name="Riley R."/>
            <person name="LaButti K."/>
            <person name="Pangilinan J."/>
            <person name="Lipzen A."/>
            <person name="Amirebrahimi M."/>
            <person name="Yan J."/>
            <person name="Adam C."/>
            <person name="Keymanesh K."/>
            <person name="Ng V."/>
            <person name="Louie K."/>
            <person name="Northen T."/>
            <person name="Drula E."/>
            <person name="Henrissat B."/>
            <person name="Hsieh H.M."/>
            <person name="Youens-Clark K."/>
            <person name="Lutzoni F."/>
            <person name="Miadlikowska J."/>
            <person name="Eastwood D.C."/>
            <person name="Hamelin R.C."/>
            <person name="Grigoriev I.V."/>
            <person name="U'Ren J.M."/>
        </authorList>
    </citation>
    <scope>NUCLEOTIDE SEQUENCE [LARGE SCALE GENOMIC DNA]</scope>
    <source>
        <strain evidence="1 2">ER1909</strain>
    </source>
</reference>
<gene>
    <name evidence="1" type="ORF">F4821DRAFT_75964</name>
</gene>
<proteinExistence type="predicted"/>
<keyword evidence="2" id="KW-1185">Reference proteome</keyword>
<dbReference type="Proteomes" id="UP001497680">
    <property type="component" value="Unassembled WGS sequence"/>
</dbReference>
<evidence type="ECO:0000313" key="1">
    <source>
        <dbReference type="EMBL" id="KAI6093145.1"/>
    </source>
</evidence>
<name>A0ACC0DLQ9_9PEZI</name>
<dbReference type="EMBL" id="MU394281">
    <property type="protein sequence ID" value="KAI6093145.1"/>
    <property type="molecule type" value="Genomic_DNA"/>
</dbReference>
<organism evidence="1 2">
    <name type="scientific">Hypoxylon rubiginosum</name>
    <dbReference type="NCBI Taxonomy" id="110542"/>
    <lineage>
        <taxon>Eukaryota</taxon>
        <taxon>Fungi</taxon>
        <taxon>Dikarya</taxon>
        <taxon>Ascomycota</taxon>
        <taxon>Pezizomycotina</taxon>
        <taxon>Sordariomycetes</taxon>
        <taxon>Xylariomycetidae</taxon>
        <taxon>Xylariales</taxon>
        <taxon>Hypoxylaceae</taxon>
        <taxon>Hypoxylon</taxon>
    </lineage>
</organism>